<keyword evidence="2 6" id="KW-0238">DNA-binding</keyword>
<evidence type="ECO:0000313" key="6">
    <source>
        <dbReference type="EMBL" id="MFC4979454.1"/>
    </source>
</evidence>
<evidence type="ECO:0000256" key="2">
    <source>
        <dbReference type="ARBA" id="ARBA00023125"/>
    </source>
</evidence>
<sequence>MDGVRAESGQGRQRRREASIDDVARLAGVSGQTVSRVANGRSNVGAATRERVLAAMSELGYRPNSAARALRSGRFRSIGVIVFTLHSYGNLRTLEAVAAAATERRYTITLMPLTRPTHADVGAALDRLVEQAVDGVILLVESHLAGTDGAGLRRGIPLVVVDSWSADRPAVVDTDQFTGARLATEHLLDLGHETVRHVAGPRDSYSAGLRLQGWRDTLRARGRPVPEPIHGDWYSDSGYAAGQRLAAEPGLTAVFAANDQMALGVLRALTEARLRVPQDVSVAGFDDMPEARNFVPPLTTVHQDFTAVGATAVHALVQEIEGGPPAEYKEITPRLTVRASTGEPAVRRPGTSLPAAGG</sequence>
<dbReference type="CDD" id="cd01574">
    <property type="entry name" value="PBP1_LacI"/>
    <property type="match status" value="1"/>
</dbReference>
<proteinExistence type="predicted"/>
<feature type="region of interest" description="Disordered" evidence="4">
    <location>
        <begin position="339"/>
        <end position="358"/>
    </location>
</feature>
<dbReference type="EMBL" id="JBHSJE010000003">
    <property type="protein sequence ID" value="MFC4979454.1"/>
    <property type="molecule type" value="Genomic_DNA"/>
</dbReference>
<dbReference type="InterPro" id="IPR046335">
    <property type="entry name" value="LacI/GalR-like_sensor"/>
</dbReference>
<dbReference type="InterPro" id="IPR028082">
    <property type="entry name" value="Peripla_BP_I"/>
</dbReference>
<organism evidence="6 7">
    <name type="scientific">Streptomyces atroolivaceus</name>
    <dbReference type="NCBI Taxonomy" id="66869"/>
    <lineage>
        <taxon>Bacteria</taxon>
        <taxon>Bacillati</taxon>
        <taxon>Actinomycetota</taxon>
        <taxon>Actinomycetes</taxon>
        <taxon>Kitasatosporales</taxon>
        <taxon>Streptomycetaceae</taxon>
        <taxon>Streptomyces</taxon>
    </lineage>
</organism>
<accession>A0ABV9V626</accession>
<feature type="domain" description="HTH lacI-type" evidence="5">
    <location>
        <begin position="18"/>
        <end position="72"/>
    </location>
</feature>
<evidence type="ECO:0000256" key="1">
    <source>
        <dbReference type="ARBA" id="ARBA00023015"/>
    </source>
</evidence>
<dbReference type="InterPro" id="IPR000843">
    <property type="entry name" value="HTH_LacI"/>
</dbReference>
<dbReference type="GO" id="GO:0003677">
    <property type="term" value="F:DNA binding"/>
    <property type="evidence" value="ECO:0007669"/>
    <property type="project" value="UniProtKB-KW"/>
</dbReference>
<keyword evidence="1" id="KW-0805">Transcription regulation</keyword>
<evidence type="ECO:0000313" key="7">
    <source>
        <dbReference type="Proteomes" id="UP001595908"/>
    </source>
</evidence>
<dbReference type="SMART" id="SM00354">
    <property type="entry name" value="HTH_LACI"/>
    <property type="match status" value="1"/>
</dbReference>
<dbReference type="SUPFAM" id="SSF53822">
    <property type="entry name" value="Periplasmic binding protein-like I"/>
    <property type="match status" value="1"/>
</dbReference>
<keyword evidence="7" id="KW-1185">Reference proteome</keyword>
<evidence type="ECO:0000256" key="3">
    <source>
        <dbReference type="ARBA" id="ARBA00023163"/>
    </source>
</evidence>
<dbReference type="Pfam" id="PF13377">
    <property type="entry name" value="Peripla_BP_3"/>
    <property type="match status" value="1"/>
</dbReference>
<dbReference type="InterPro" id="IPR010982">
    <property type="entry name" value="Lambda_DNA-bd_dom_sf"/>
</dbReference>
<dbReference type="CDD" id="cd01392">
    <property type="entry name" value="HTH_LacI"/>
    <property type="match status" value="1"/>
</dbReference>
<dbReference type="Pfam" id="PF00356">
    <property type="entry name" value="LacI"/>
    <property type="match status" value="1"/>
</dbReference>
<dbReference type="PANTHER" id="PTHR30146:SF153">
    <property type="entry name" value="LACTOSE OPERON REPRESSOR"/>
    <property type="match status" value="1"/>
</dbReference>
<dbReference type="GeneID" id="31235036"/>
<dbReference type="Gene3D" id="3.40.50.2300">
    <property type="match status" value="2"/>
</dbReference>
<dbReference type="PROSITE" id="PS50932">
    <property type="entry name" value="HTH_LACI_2"/>
    <property type="match status" value="1"/>
</dbReference>
<dbReference type="SUPFAM" id="SSF47413">
    <property type="entry name" value="lambda repressor-like DNA-binding domains"/>
    <property type="match status" value="1"/>
</dbReference>
<dbReference type="Gene3D" id="1.10.260.40">
    <property type="entry name" value="lambda repressor-like DNA-binding domains"/>
    <property type="match status" value="1"/>
</dbReference>
<gene>
    <name evidence="6" type="ORF">ACFPL4_13920</name>
</gene>
<evidence type="ECO:0000256" key="4">
    <source>
        <dbReference type="SAM" id="MobiDB-lite"/>
    </source>
</evidence>
<comment type="caution">
    <text evidence="6">The sequence shown here is derived from an EMBL/GenBank/DDBJ whole genome shotgun (WGS) entry which is preliminary data.</text>
</comment>
<dbReference type="RefSeq" id="WP_051709621.1">
    <property type="nucleotide sequence ID" value="NZ_JBHSJE010000003.1"/>
</dbReference>
<protein>
    <submittedName>
        <fullName evidence="6">LacI family DNA-binding transcriptional regulator</fullName>
    </submittedName>
</protein>
<name>A0ABV9V626_STRAZ</name>
<keyword evidence="3" id="KW-0804">Transcription</keyword>
<evidence type="ECO:0000259" key="5">
    <source>
        <dbReference type="PROSITE" id="PS50932"/>
    </source>
</evidence>
<reference evidence="7" key="1">
    <citation type="journal article" date="2019" name="Int. J. Syst. Evol. Microbiol.">
        <title>The Global Catalogue of Microorganisms (GCM) 10K type strain sequencing project: providing services to taxonomists for standard genome sequencing and annotation.</title>
        <authorList>
            <consortium name="The Broad Institute Genomics Platform"/>
            <consortium name="The Broad Institute Genome Sequencing Center for Infectious Disease"/>
            <person name="Wu L."/>
            <person name="Ma J."/>
        </authorList>
    </citation>
    <scope>NUCLEOTIDE SEQUENCE [LARGE SCALE GENOMIC DNA]</scope>
    <source>
        <strain evidence="7">ICMP 257</strain>
    </source>
</reference>
<dbReference type="Proteomes" id="UP001595908">
    <property type="component" value="Unassembled WGS sequence"/>
</dbReference>
<dbReference type="PANTHER" id="PTHR30146">
    <property type="entry name" value="LACI-RELATED TRANSCRIPTIONAL REPRESSOR"/>
    <property type="match status" value="1"/>
</dbReference>